<name>A0A0G2J3D9_9EURO</name>
<organism evidence="1 2">
    <name type="scientific">[Emmonsia] crescens</name>
    <dbReference type="NCBI Taxonomy" id="73230"/>
    <lineage>
        <taxon>Eukaryota</taxon>
        <taxon>Fungi</taxon>
        <taxon>Dikarya</taxon>
        <taxon>Ascomycota</taxon>
        <taxon>Pezizomycotina</taxon>
        <taxon>Eurotiomycetes</taxon>
        <taxon>Eurotiomycetidae</taxon>
        <taxon>Onygenales</taxon>
        <taxon>Ajellomycetaceae</taxon>
        <taxon>Emergomyces</taxon>
    </lineage>
</organism>
<dbReference type="Proteomes" id="UP000034164">
    <property type="component" value="Unassembled WGS sequence"/>
</dbReference>
<dbReference type="SUPFAM" id="SSF54593">
    <property type="entry name" value="Glyoxalase/Bleomycin resistance protein/Dihydroxybiphenyl dioxygenase"/>
    <property type="match status" value="1"/>
</dbReference>
<reference evidence="2" key="1">
    <citation type="journal article" date="2015" name="PLoS Genet.">
        <title>The dynamic genome and transcriptome of the human fungal pathogen Blastomyces and close relative Emmonsia.</title>
        <authorList>
            <person name="Munoz J.F."/>
            <person name="Gauthier G.M."/>
            <person name="Desjardins C.A."/>
            <person name="Gallo J.E."/>
            <person name="Holder J."/>
            <person name="Sullivan T.D."/>
            <person name="Marty A.J."/>
            <person name="Carmen J.C."/>
            <person name="Chen Z."/>
            <person name="Ding L."/>
            <person name="Gujja S."/>
            <person name="Magrini V."/>
            <person name="Misas E."/>
            <person name="Mitreva M."/>
            <person name="Priest M."/>
            <person name="Saif S."/>
            <person name="Whiston E.A."/>
            <person name="Young S."/>
            <person name="Zeng Q."/>
            <person name="Goldman W.E."/>
            <person name="Mardis E.R."/>
            <person name="Taylor J.W."/>
            <person name="McEwen J.G."/>
            <person name="Clay O.K."/>
            <person name="Klein B.S."/>
            <person name="Cuomo C.A."/>
        </authorList>
    </citation>
    <scope>NUCLEOTIDE SEQUENCE [LARGE SCALE GENOMIC DNA]</scope>
    <source>
        <strain evidence="2">UAMH 3008</strain>
    </source>
</reference>
<dbReference type="InterPro" id="IPR029068">
    <property type="entry name" value="Glyas_Bleomycin-R_OHBP_Dase"/>
</dbReference>
<accession>A0A0G2J3D9</accession>
<dbReference type="EMBL" id="LCZI01000728">
    <property type="protein sequence ID" value="KKZ64904.1"/>
    <property type="molecule type" value="Genomic_DNA"/>
</dbReference>
<dbReference type="OrthoDB" id="10249419at2759"/>
<evidence type="ECO:0000313" key="1">
    <source>
        <dbReference type="EMBL" id="KKZ64904.1"/>
    </source>
</evidence>
<dbReference type="PANTHER" id="PTHR35006:SF2">
    <property type="entry name" value="GLYOXALASE FAMILY PROTEIN (AFU_ORTHOLOGUE AFUA_5G14830)"/>
    <property type="match status" value="1"/>
</dbReference>
<proteinExistence type="predicted"/>
<protein>
    <recommendedName>
        <fullName evidence="3">VOC domain-containing protein</fullName>
    </recommendedName>
</protein>
<dbReference type="Gene3D" id="3.10.180.10">
    <property type="entry name" value="2,3-Dihydroxybiphenyl 1,2-Dioxygenase, domain 1"/>
    <property type="match status" value="1"/>
</dbReference>
<dbReference type="AlphaFoldDB" id="A0A0G2J3D9"/>
<dbReference type="PANTHER" id="PTHR35006">
    <property type="entry name" value="GLYOXALASE FAMILY PROTEIN (AFU_ORTHOLOGUE AFUA_5G14830)"/>
    <property type="match status" value="1"/>
</dbReference>
<gene>
    <name evidence="1" type="ORF">EMCG_09193</name>
</gene>
<comment type="caution">
    <text evidence="1">The sequence shown here is derived from an EMBL/GenBank/DDBJ whole genome shotgun (WGS) entry which is preliminary data.</text>
</comment>
<evidence type="ECO:0008006" key="3">
    <source>
        <dbReference type="Google" id="ProtNLM"/>
    </source>
</evidence>
<dbReference type="CDD" id="cd07262">
    <property type="entry name" value="VOC_like"/>
    <property type="match status" value="1"/>
</dbReference>
<evidence type="ECO:0000313" key="2">
    <source>
        <dbReference type="Proteomes" id="UP000034164"/>
    </source>
</evidence>
<sequence length="157" mass="17328">MGLSHIGICVPAARFDEVVAFYKAALAPLGYKEHMRPAPHVVGLGVYYPDFWITGVKADEDGDDARDENGLKRKPIHVAFDAKSHTLVHGFHTAALAAGAKCNGAPGPRPQYHKFYYGSFVLDPVGNNIEAVCMWPAWTHWQYWVGAGIYSRKGKED</sequence>
<dbReference type="VEuPathDB" id="FungiDB:EMCG_09193"/>